<keyword evidence="2" id="KW-1185">Reference proteome</keyword>
<dbReference type="EMBL" id="CP007142">
    <property type="protein sequence ID" value="AJQ94025.1"/>
    <property type="molecule type" value="Genomic_DNA"/>
</dbReference>
<protein>
    <submittedName>
        <fullName evidence="1">Uncharacterized protein</fullName>
    </submittedName>
</protein>
<evidence type="ECO:0000313" key="2">
    <source>
        <dbReference type="Proteomes" id="UP000032266"/>
    </source>
</evidence>
<dbReference type="Proteomes" id="UP000032266">
    <property type="component" value="Chromosome"/>
</dbReference>
<name>A0A0C5V3B4_9GAMM</name>
<organism evidence="1 2">
    <name type="scientific">Gynuella sunshinyii YC6258</name>
    <dbReference type="NCBI Taxonomy" id="1445510"/>
    <lineage>
        <taxon>Bacteria</taxon>
        <taxon>Pseudomonadati</taxon>
        <taxon>Pseudomonadota</taxon>
        <taxon>Gammaproteobacteria</taxon>
        <taxon>Oceanospirillales</taxon>
        <taxon>Saccharospirillaceae</taxon>
        <taxon>Gynuella</taxon>
    </lineage>
</organism>
<evidence type="ECO:0000313" key="1">
    <source>
        <dbReference type="EMBL" id="AJQ94025.1"/>
    </source>
</evidence>
<sequence length="47" mass="5135">MFLTELLSIGSHCICAQKSKACAMAGKPYSLAFFCSAKNHMHRNCAL</sequence>
<reference evidence="1 2" key="1">
    <citation type="submission" date="2014-01" db="EMBL/GenBank/DDBJ databases">
        <title>Full genme sequencing of cellulolytic bacterium Gynuella sunshinyii YC6258T gen. nov., sp. nov.</title>
        <authorList>
            <person name="Khan H."/>
            <person name="Chung E.J."/>
            <person name="Chung Y.R."/>
        </authorList>
    </citation>
    <scope>NUCLEOTIDE SEQUENCE [LARGE SCALE GENOMIC DNA]</scope>
    <source>
        <strain evidence="1 2">YC6258</strain>
    </source>
</reference>
<dbReference type="KEGG" id="gsn:YC6258_01981"/>
<dbReference type="HOGENOM" id="CLU_3168653_0_0_6"/>
<accession>A0A0C5V3B4</accession>
<gene>
    <name evidence="1" type="ORF">YC6258_01981</name>
</gene>
<dbReference type="STRING" id="1445510.YC6258_01981"/>
<proteinExistence type="predicted"/>
<dbReference type="AlphaFoldDB" id="A0A0C5V3B4"/>